<reference evidence="9 10" key="1">
    <citation type="journal article" date="2014" name="Int. J. Syst. Evol. Microbiol.">
        <title>Complete genome sequence of Corynebacterium casei LMG S-19264T (=DSM 44701T), isolated from a smear-ripened cheese.</title>
        <authorList>
            <consortium name="US DOE Joint Genome Institute (JGI-PGF)"/>
            <person name="Walter F."/>
            <person name="Albersmeier A."/>
            <person name="Kalinowski J."/>
            <person name="Ruckert C."/>
        </authorList>
    </citation>
    <scope>NUCLEOTIDE SEQUENCE [LARGE SCALE GENOMIC DNA]</scope>
    <source>
        <strain evidence="9 10">CGMCC 1.12976</strain>
    </source>
</reference>
<dbReference type="Gene3D" id="1.20.1530.20">
    <property type="match status" value="1"/>
</dbReference>
<feature type="transmembrane region" description="Helical" evidence="8">
    <location>
        <begin position="59"/>
        <end position="81"/>
    </location>
</feature>
<evidence type="ECO:0000256" key="6">
    <source>
        <dbReference type="ARBA" id="ARBA00022989"/>
    </source>
</evidence>
<dbReference type="Pfam" id="PF03547">
    <property type="entry name" value="Mem_trans"/>
    <property type="match status" value="2"/>
</dbReference>
<dbReference type="EMBL" id="BMGP01000004">
    <property type="protein sequence ID" value="GGF30233.1"/>
    <property type="molecule type" value="Genomic_DNA"/>
</dbReference>
<name>A0A917B8S7_9MICO</name>
<feature type="transmembrane region" description="Helical" evidence="8">
    <location>
        <begin position="286"/>
        <end position="306"/>
    </location>
</feature>
<dbReference type="GO" id="GO:0055085">
    <property type="term" value="P:transmembrane transport"/>
    <property type="evidence" value="ECO:0007669"/>
    <property type="project" value="InterPro"/>
</dbReference>
<keyword evidence="7 8" id="KW-0472">Membrane</keyword>
<comment type="similarity">
    <text evidence="2">Belongs to the auxin efflux carrier (TC 2.A.69) family.</text>
</comment>
<feature type="transmembrane region" description="Helical" evidence="8">
    <location>
        <begin position="123"/>
        <end position="143"/>
    </location>
</feature>
<feature type="transmembrane region" description="Helical" evidence="8">
    <location>
        <begin position="34"/>
        <end position="53"/>
    </location>
</feature>
<dbReference type="InterPro" id="IPR038770">
    <property type="entry name" value="Na+/solute_symporter_sf"/>
</dbReference>
<dbReference type="PANTHER" id="PTHR36838">
    <property type="entry name" value="AUXIN EFFLUX CARRIER FAMILY PROTEIN"/>
    <property type="match status" value="1"/>
</dbReference>
<evidence type="ECO:0000256" key="3">
    <source>
        <dbReference type="ARBA" id="ARBA00022448"/>
    </source>
</evidence>
<keyword evidence="6 8" id="KW-1133">Transmembrane helix</keyword>
<accession>A0A917B8S7</accession>
<feature type="transmembrane region" description="Helical" evidence="8">
    <location>
        <begin position="6"/>
        <end position="22"/>
    </location>
</feature>
<dbReference type="AlphaFoldDB" id="A0A917B8S7"/>
<comment type="subcellular location">
    <subcellularLocation>
        <location evidence="1">Cell membrane</location>
        <topology evidence="1">Multi-pass membrane protein</topology>
    </subcellularLocation>
</comment>
<protein>
    <submittedName>
        <fullName evidence="9">Transporter</fullName>
    </submittedName>
</protein>
<organism evidence="9 10">
    <name type="scientific">Subtercola lobariae</name>
    <dbReference type="NCBI Taxonomy" id="1588641"/>
    <lineage>
        <taxon>Bacteria</taxon>
        <taxon>Bacillati</taxon>
        <taxon>Actinomycetota</taxon>
        <taxon>Actinomycetes</taxon>
        <taxon>Micrococcales</taxon>
        <taxon>Microbacteriaceae</taxon>
        <taxon>Subtercola</taxon>
    </lineage>
</organism>
<proteinExistence type="inferred from homology"/>
<keyword evidence="3" id="KW-0813">Transport</keyword>
<feature type="transmembrane region" description="Helical" evidence="8">
    <location>
        <begin position="224"/>
        <end position="247"/>
    </location>
</feature>
<evidence type="ECO:0000313" key="10">
    <source>
        <dbReference type="Proteomes" id="UP000598775"/>
    </source>
</evidence>
<dbReference type="PANTHER" id="PTHR36838:SF3">
    <property type="entry name" value="TRANSPORTER AUXIN EFFLUX CARRIER EC FAMILY"/>
    <property type="match status" value="1"/>
</dbReference>
<keyword evidence="5 8" id="KW-0812">Transmembrane</keyword>
<feature type="transmembrane region" description="Helical" evidence="8">
    <location>
        <begin position="164"/>
        <end position="182"/>
    </location>
</feature>
<dbReference type="RefSeq" id="WP_188678633.1">
    <property type="nucleotide sequence ID" value="NZ_BMGP01000004.1"/>
</dbReference>
<evidence type="ECO:0000256" key="5">
    <source>
        <dbReference type="ARBA" id="ARBA00022692"/>
    </source>
</evidence>
<feature type="transmembrane region" description="Helical" evidence="8">
    <location>
        <begin position="253"/>
        <end position="274"/>
    </location>
</feature>
<dbReference type="Proteomes" id="UP000598775">
    <property type="component" value="Unassembled WGS sequence"/>
</dbReference>
<evidence type="ECO:0000256" key="4">
    <source>
        <dbReference type="ARBA" id="ARBA00022475"/>
    </source>
</evidence>
<evidence type="ECO:0000256" key="2">
    <source>
        <dbReference type="ARBA" id="ARBA00010145"/>
    </source>
</evidence>
<dbReference type="GO" id="GO:0005886">
    <property type="term" value="C:plasma membrane"/>
    <property type="evidence" value="ECO:0007669"/>
    <property type="project" value="UniProtKB-SubCell"/>
</dbReference>
<dbReference type="InterPro" id="IPR004776">
    <property type="entry name" value="Mem_transp_PIN-like"/>
</dbReference>
<keyword evidence="4" id="KW-1003">Cell membrane</keyword>
<sequence length="308" mass="32389">MIGVLTGFAIIGVVILVGFIVQRLHVLPAEAPVALNRFVFFVASPCLLFTVLARADISVIFSSFLVVTIVAVVVTSGAFVLISRLFFRRSLALTALGAASSSYVNANNIGLPVAVYVLGSAQFIAPVLMLQVIILSPILLTVLDVSTRGGASVKAILMQPVRNPIILGSLAGFIVALFGWHLPDAVLAPFVLIGGAAIPLVLVTFGMSLSGQRLFPPGSDRREIIVATALKSVLMPIVAYVFAVFVLRLDSTHVFAVVVLAALPSAQNMFNYAFRFGIGVAVTRDVVLLTTIAALPVLLVISALLAPS</sequence>
<evidence type="ECO:0000256" key="8">
    <source>
        <dbReference type="SAM" id="Phobius"/>
    </source>
</evidence>
<evidence type="ECO:0000313" key="9">
    <source>
        <dbReference type="EMBL" id="GGF30233.1"/>
    </source>
</evidence>
<keyword evidence="10" id="KW-1185">Reference proteome</keyword>
<evidence type="ECO:0000256" key="1">
    <source>
        <dbReference type="ARBA" id="ARBA00004651"/>
    </source>
</evidence>
<gene>
    <name evidence="9" type="ORF">GCM10011399_24290</name>
</gene>
<feature type="transmembrane region" description="Helical" evidence="8">
    <location>
        <begin position="188"/>
        <end position="212"/>
    </location>
</feature>
<comment type="caution">
    <text evidence="9">The sequence shown here is derived from an EMBL/GenBank/DDBJ whole genome shotgun (WGS) entry which is preliminary data.</text>
</comment>
<evidence type="ECO:0000256" key="7">
    <source>
        <dbReference type="ARBA" id="ARBA00023136"/>
    </source>
</evidence>